<dbReference type="PANTHER" id="PTHR37841:SF1">
    <property type="entry name" value="DUF3298 DOMAIN-CONTAINING PROTEIN"/>
    <property type="match status" value="1"/>
</dbReference>
<proteinExistence type="predicted"/>
<dbReference type="Proteomes" id="UP001162889">
    <property type="component" value="Unassembled WGS sequence"/>
</dbReference>
<evidence type="ECO:0000313" key="3">
    <source>
        <dbReference type="Proteomes" id="UP001155901"/>
    </source>
</evidence>
<reference evidence="2" key="2">
    <citation type="submission" date="2022-03" db="EMBL/GenBank/DDBJ databases">
        <title>Genome Encyclopedia of Bacteria and Archaea VI: Functional Genomics of Type Strains.</title>
        <authorList>
            <person name="Whitman W."/>
        </authorList>
    </citation>
    <scope>NUCLEOTIDE SEQUENCE</scope>
    <source>
        <strain evidence="2">HSC-15S17</strain>
    </source>
</reference>
<organism evidence="1 3">
    <name type="scientific">Duganella violaceipulchra</name>
    <dbReference type="NCBI Taxonomy" id="2849652"/>
    <lineage>
        <taxon>Bacteria</taxon>
        <taxon>Pseudomonadati</taxon>
        <taxon>Pseudomonadota</taxon>
        <taxon>Betaproteobacteria</taxon>
        <taxon>Burkholderiales</taxon>
        <taxon>Oxalobacteraceae</taxon>
        <taxon>Telluria group</taxon>
        <taxon>Duganella</taxon>
    </lineage>
</organism>
<evidence type="ECO:0000313" key="2">
    <source>
        <dbReference type="EMBL" id="MCP2011970.1"/>
    </source>
</evidence>
<dbReference type="AlphaFoldDB" id="A0AA41HHY0"/>
<dbReference type="InterPro" id="IPR032774">
    <property type="entry name" value="WG_beta_rep"/>
</dbReference>
<comment type="caution">
    <text evidence="1">The sequence shown here is derived from an EMBL/GenBank/DDBJ whole genome shotgun (WGS) entry which is preliminary data.</text>
</comment>
<evidence type="ECO:0000313" key="4">
    <source>
        <dbReference type="Proteomes" id="UP001162889"/>
    </source>
</evidence>
<dbReference type="EMBL" id="JAHTGR010000015">
    <property type="protein sequence ID" value="MBV6324098.1"/>
    <property type="molecule type" value="Genomic_DNA"/>
</dbReference>
<keyword evidence="4" id="KW-1185">Reference proteome</keyword>
<name>A0AA41HHY0_9BURK</name>
<evidence type="ECO:0000313" key="1">
    <source>
        <dbReference type="EMBL" id="MBV6324098.1"/>
    </source>
</evidence>
<dbReference type="PANTHER" id="PTHR37841">
    <property type="entry name" value="GLR2918 PROTEIN"/>
    <property type="match status" value="1"/>
</dbReference>
<dbReference type="EMBL" id="JALJZU010000013">
    <property type="protein sequence ID" value="MCP2011970.1"/>
    <property type="molecule type" value="Genomic_DNA"/>
</dbReference>
<protein>
    <submittedName>
        <fullName evidence="1">WG repeat-containing protein</fullName>
    </submittedName>
</protein>
<reference evidence="1" key="1">
    <citation type="submission" date="2021-07" db="EMBL/GenBank/DDBJ databases">
        <title>Characterization of violacein-producing bacteria and related species.</title>
        <authorList>
            <person name="Wilson H.S."/>
            <person name="De Leon M.E."/>
        </authorList>
    </citation>
    <scope>NUCLEOTIDE SEQUENCE</scope>
    <source>
        <strain evidence="1">HSC-15S17</strain>
    </source>
</reference>
<accession>A0AA41HHY0</accession>
<sequence length="378" mass="40361">MSVLLSAQCWCAAAGAQPDFSVRPEAIEALQLTVTRQDSAGAAETEQVYFLRRAAGAFVLPSEPGAVLAGLVGGAQPAFGVRRCDADPAGAAQTPLYLAVELRIWIADQPPLRLRSDSRCAFMLPWQVTDGGRLAALDQRAAGLALMRLIQGWCGACLPEWRQAPPEVPAAPHGEFEAHYEALLAAWRQPGRRRGATDIKLATLPLTDALDWMDHDRFERTLRATAKGGKGTRAVLAADLLRTLQVARWGYVDRQGRLTLPRRFERAMSFAAGQAMVRVDGGWQQIDRLGQRVAAPAAAGPLAPPAASSASAISPGGAAASVTCDGGQRVNAMRPYADGLAAARCGVLWGYLDRDGRFVIPPRYMEAGDFADGLAPVR</sequence>
<dbReference type="Proteomes" id="UP001155901">
    <property type="component" value="Unassembled WGS sequence"/>
</dbReference>
<dbReference type="RefSeq" id="WP_217945051.1">
    <property type="nucleotide sequence ID" value="NZ_JAHTGR010000015.1"/>
</dbReference>
<dbReference type="Pfam" id="PF14903">
    <property type="entry name" value="WG_beta_rep"/>
    <property type="match status" value="2"/>
</dbReference>
<gene>
    <name evidence="1" type="ORF">KVP70_24475</name>
    <name evidence="2" type="ORF">L1274_005724</name>
</gene>